<sequence>MSAKNDFKAFSIKNGSNVPSQYNYENRSELQDGFDARKQPDIHILNKALRQSSVISSAVADFIATQTGDDVLDDGDIAKLIAQLNKALEQKIKTEVPDASLTQKGVVQLTDIVGNSDTLAVTQKLLQETINLLLKNINNRVPNSRKVNGKELLKDINLSAADVGAYSKTEVDYYINGRVPNSRKVNGKELSADINLSAVDVGAYNKAEVDYYINGRVPNSRKVNGKMLTEDIELSAIDVGAKRSGDIYLSAHPASDLAKGEYIANGDVYAIDSNVGRVLNSLSAEYKKAWGIKQSGGKINLPNLFVNGRGAFMRAGLQPGVIQGDAIRNITGSFGWWNQGLFSHARGAFSGVGNNPPTSIQLTRFDGYSHYSYANFDASKVVPTADENRPLNVSMIPVIYLAV</sequence>
<dbReference type="AlphaFoldDB" id="A0A1C0U408"/>
<comment type="caution">
    <text evidence="1">The sequence shown here is derived from an EMBL/GenBank/DDBJ whole genome shotgun (WGS) entry which is preliminary data.</text>
</comment>
<keyword evidence="2" id="KW-1185">Reference proteome</keyword>
<dbReference type="Proteomes" id="UP000093476">
    <property type="component" value="Unassembled WGS sequence"/>
</dbReference>
<accession>A0A1C0U408</accession>
<reference evidence="1 2" key="1">
    <citation type="submission" date="2015-12" db="EMBL/GenBank/DDBJ databases">
        <title>Genome comparisons provide insights into the role of secondary metabolites in the pathogenic phase of the Photorhabdus life cycle.</title>
        <authorList>
            <person name="Tobias N.J."/>
            <person name="Mishra B."/>
            <person name="Gupta D.K."/>
            <person name="Thines M."/>
            <person name="Stinear T.P."/>
            <person name="Bode H.B."/>
        </authorList>
    </citation>
    <scope>NUCLEOTIDE SEQUENCE [LARGE SCALE GENOMIC DNA]</scope>
    <source>
        <strain evidence="1 2">PB68.1</strain>
    </source>
</reference>
<evidence type="ECO:0000313" key="1">
    <source>
        <dbReference type="EMBL" id="OCQ52658.1"/>
    </source>
</evidence>
<dbReference type="InterPro" id="IPR005068">
    <property type="entry name" value="Phage_lambda_Stf-r2"/>
</dbReference>
<evidence type="ECO:0000313" key="2">
    <source>
        <dbReference type="Proteomes" id="UP000093476"/>
    </source>
</evidence>
<dbReference type="EMBL" id="LOMY01000074">
    <property type="protein sequence ID" value="OCQ52658.1"/>
    <property type="molecule type" value="Genomic_DNA"/>
</dbReference>
<dbReference type="Pfam" id="PF03406">
    <property type="entry name" value="Phage_fiber_2"/>
    <property type="match status" value="1"/>
</dbReference>
<gene>
    <name evidence="1" type="ORF">Ppb6_02001</name>
</gene>
<evidence type="ECO:0008006" key="3">
    <source>
        <dbReference type="Google" id="ProtNLM"/>
    </source>
</evidence>
<name>A0A1C0U408_9GAMM</name>
<dbReference type="RefSeq" id="WP_065823115.1">
    <property type="nucleotide sequence ID" value="NZ_CAWMQZ010000074.1"/>
</dbReference>
<dbReference type="PATRIC" id="fig|286156.4.peg.2272"/>
<dbReference type="GO" id="GO:0046718">
    <property type="term" value="P:symbiont entry into host cell"/>
    <property type="evidence" value="ECO:0007669"/>
    <property type="project" value="InterPro"/>
</dbReference>
<proteinExistence type="predicted"/>
<protein>
    <recommendedName>
        <fullName evidence="3">Phage tail fiber repeat protein</fullName>
    </recommendedName>
</protein>
<dbReference type="GO" id="GO:0019062">
    <property type="term" value="P:virion attachment to host cell"/>
    <property type="evidence" value="ECO:0007669"/>
    <property type="project" value="InterPro"/>
</dbReference>
<organism evidence="1 2">
    <name type="scientific">Photorhabdus australis subsp. thailandensis</name>
    <dbReference type="NCBI Taxonomy" id="2805096"/>
    <lineage>
        <taxon>Bacteria</taxon>
        <taxon>Pseudomonadati</taxon>
        <taxon>Pseudomonadota</taxon>
        <taxon>Gammaproteobacteria</taxon>
        <taxon>Enterobacterales</taxon>
        <taxon>Morganellaceae</taxon>
        <taxon>Photorhabdus</taxon>
    </lineage>
</organism>